<dbReference type="Pfam" id="PF05016">
    <property type="entry name" value="ParE_toxin"/>
    <property type="match status" value="1"/>
</dbReference>
<dbReference type="KEGG" id="sze:AW14_09140"/>
<keyword evidence="2" id="KW-1277">Toxin-antitoxin system</keyword>
<dbReference type="OrthoDB" id="7173315at2"/>
<dbReference type="HOGENOM" id="CLU_147162_3_2_10"/>
<dbReference type="PANTHER" id="PTHR33755">
    <property type="entry name" value="TOXIN PARE1-RELATED"/>
    <property type="match status" value="1"/>
</dbReference>
<dbReference type="InterPro" id="IPR028344">
    <property type="entry name" value="ParE1/4"/>
</dbReference>
<dbReference type="InterPro" id="IPR035093">
    <property type="entry name" value="RelE/ParE_toxin_dom_sf"/>
</dbReference>
<accession>A0A0C5WEY4</accession>
<evidence type="ECO:0000313" key="5">
    <source>
        <dbReference type="Proteomes" id="UP000032229"/>
    </source>
</evidence>
<dbReference type="InterPro" id="IPR007712">
    <property type="entry name" value="RelE/ParE_toxin"/>
</dbReference>
<name>A0A0C5WEY4_9FLAO</name>
<dbReference type="EMBL" id="CP007202">
    <property type="protein sequence ID" value="AJR03759.1"/>
    <property type="molecule type" value="Genomic_DNA"/>
</dbReference>
<dbReference type="STRING" id="1454006.AW14_09140"/>
<dbReference type="Proteomes" id="UP000032229">
    <property type="component" value="Chromosome"/>
</dbReference>
<dbReference type="InterPro" id="IPR051803">
    <property type="entry name" value="TA_system_RelE-like_toxin"/>
</dbReference>
<sequence>MCKNQYRISKQAINDLNDIWVYTFHKWSKEQADRYYDLIIGEIEFIADNYLIGKSVEQTRKNYRVTKIKSHLIFYRKVENEIVEVVRILNQRMDIKKRLK</sequence>
<gene>
    <name evidence="4" type="ORF">AW14_09140</name>
</gene>
<organism evidence="4 5">
    <name type="scientific">Siansivirga zeaxanthinifaciens CC-SAMT-1</name>
    <dbReference type="NCBI Taxonomy" id="1454006"/>
    <lineage>
        <taxon>Bacteria</taxon>
        <taxon>Pseudomonadati</taxon>
        <taxon>Bacteroidota</taxon>
        <taxon>Flavobacteriia</taxon>
        <taxon>Flavobacteriales</taxon>
        <taxon>Flavobacteriaceae</taxon>
        <taxon>Siansivirga</taxon>
    </lineage>
</organism>
<keyword evidence="5" id="KW-1185">Reference proteome</keyword>
<evidence type="ECO:0000256" key="1">
    <source>
        <dbReference type="ARBA" id="ARBA00006226"/>
    </source>
</evidence>
<comment type="similarity">
    <text evidence="1 3">Belongs to the RelE toxin family.</text>
</comment>
<dbReference type="PATRIC" id="fig|1454006.5.peg.1804"/>
<evidence type="ECO:0000256" key="2">
    <source>
        <dbReference type="ARBA" id="ARBA00022649"/>
    </source>
</evidence>
<dbReference type="RefSeq" id="WP_044638491.1">
    <property type="nucleotide sequence ID" value="NZ_CP007202.1"/>
</dbReference>
<evidence type="ECO:0000256" key="3">
    <source>
        <dbReference type="PIRNR" id="PIRNR029218"/>
    </source>
</evidence>
<evidence type="ECO:0000313" key="4">
    <source>
        <dbReference type="EMBL" id="AJR03759.1"/>
    </source>
</evidence>
<dbReference type="PIRSF" id="PIRSF029218">
    <property type="entry name" value="ParE"/>
    <property type="match status" value="1"/>
</dbReference>
<dbReference type="AlphaFoldDB" id="A0A0C5WEY4"/>
<proteinExistence type="inferred from homology"/>
<dbReference type="Gene3D" id="3.30.2310.20">
    <property type="entry name" value="RelE-like"/>
    <property type="match status" value="1"/>
</dbReference>
<protein>
    <recommendedName>
        <fullName evidence="3">Toxin</fullName>
    </recommendedName>
</protein>
<reference evidence="4 5" key="1">
    <citation type="submission" date="2014-02" db="EMBL/GenBank/DDBJ databases">
        <authorList>
            <person name="Young C.-C."/>
            <person name="Hameed A."/>
            <person name="Huang H.-C."/>
            <person name="Shahina M."/>
        </authorList>
    </citation>
    <scope>NUCLEOTIDE SEQUENCE [LARGE SCALE GENOMIC DNA]</scope>
    <source>
        <strain evidence="4 5">CC-SAMT-1</strain>
    </source>
</reference>
<dbReference type="PANTHER" id="PTHR33755:SF9">
    <property type="entry name" value="TOXIN PARE1"/>
    <property type="match status" value="1"/>
</dbReference>